<sequence>MKTMTFKKSAFLFVTFILVLAFALVGCGGSRADPEEPFLGSWKISGGELEGEEFDEETLDAMEDWGINCIIIFEEDGEGQIDLYNHVSDIAWKIKDDGTVKIKADGVSFKATLKDGELTLKEGENSIIFTKSKKDLSGTVEKDREAAEDDTSGTSSGTGGTTSGTSDSKDINEPILPAVTVADDDLCTITVTEKFEDRWGIIGLKVEITNKTDKDLTFHSVSGKTSVNNTMKTGWFSCRMMGGTNATEKFTFSTGDLNSIDELVNINFTIGVYEDDTYEDIASYSATIP</sequence>
<dbReference type="AlphaFoldDB" id="A0A7X9UCZ6"/>
<dbReference type="Proteomes" id="UP000546970">
    <property type="component" value="Unassembled WGS sequence"/>
</dbReference>
<evidence type="ECO:0008006" key="4">
    <source>
        <dbReference type="Google" id="ProtNLM"/>
    </source>
</evidence>
<dbReference type="PROSITE" id="PS51257">
    <property type="entry name" value="PROKAR_LIPOPROTEIN"/>
    <property type="match status" value="1"/>
</dbReference>
<gene>
    <name evidence="2" type="ORF">HF320_07910</name>
</gene>
<name>A0A7X9UCZ6_9ACTN</name>
<comment type="caution">
    <text evidence="2">The sequence shown here is derived from an EMBL/GenBank/DDBJ whole genome shotgun (WGS) entry which is preliminary data.</text>
</comment>
<dbReference type="RefSeq" id="WP_169277816.1">
    <property type="nucleotide sequence ID" value="NZ_JABBCP010000007.1"/>
</dbReference>
<dbReference type="EMBL" id="JABBCP010000007">
    <property type="protein sequence ID" value="NMF56245.1"/>
    <property type="molecule type" value="Genomic_DNA"/>
</dbReference>
<proteinExistence type="predicted"/>
<reference evidence="2 3" key="1">
    <citation type="submission" date="2020-04" db="EMBL/GenBank/DDBJ databases">
        <title>Collinsella sp. KGMB02528 nov., an anaerobic actinobacterium isolated from human feces.</title>
        <authorList>
            <person name="Han K.-I."/>
            <person name="Eom M.K."/>
            <person name="Kim J.-S."/>
            <person name="Lee K.C."/>
            <person name="Suh M.K."/>
            <person name="Park S.-H."/>
            <person name="Lee J.H."/>
            <person name="Kang S.W."/>
            <person name="Park J.-E."/>
            <person name="Oh B.S."/>
            <person name="Yu S.Y."/>
            <person name="Choi S.-H."/>
            <person name="Lee D.H."/>
            <person name="Yoon H."/>
            <person name="Kim B.-Y."/>
            <person name="Lee J.H."/>
            <person name="Lee J.-S."/>
        </authorList>
    </citation>
    <scope>NUCLEOTIDE SEQUENCE [LARGE SCALE GENOMIC DNA]</scope>
    <source>
        <strain evidence="2 3">KGMB02528</strain>
    </source>
</reference>
<evidence type="ECO:0000256" key="1">
    <source>
        <dbReference type="SAM" id="MobiDB-lite"/>
    </source>
</evidence>
<evidence type="ECO:0000313" key="3">
    <source>
        <dbReference type="Proteomes" id="UP000546970"/>
    </source>
</evidence>
<keyword evidence="3" id="KW-1185">Reference proteome</keyword>
<evidence type="ECO:0000313" key="2">
    <source>
        <dbReference type="EMBL" id="NMF56245.1"/>
    </source>
</evidence>
<protein>
    <recommendedName>
        <fullName evidence="4">Lipocalin-like domain-containing protein</fullName>
    </recommendedName>
</protein>
<feature type="region of interest" description="Disordered" evidence="1">
    <location>
        <begin position="139"/>
        <end position="172"/>
    </location>
</feature>
<accession>A0A7X9UCZ6</accession>
<organism evidence="2 3">
    <name type="scientific">Collinsella acetigenes</name>
    <dbReference type="NCBI Taxonomy" id="2713419"/>
    <lineage>
        <taxon>Bacteria</taxon>
        <taxon>Bacillati</taxon>
        <taxon>Actinomycetota</taxon>
        <taxon>Coriobacteriia</taxon>
        <taxon>Coriobacteriales</taxon>
        <taxon>Coriobacteriaceae</taxon>
        <taxon>Collinsella</taxon>
    </lineage>
</organism>